<reference evidence="1 2" key="1">
    <citation type="submission" date="2019-03" db="EMBL/GenBank/DDBJ databases">
        <title>Genomic Encyclopedia of Archaeal and Bacterial Type Strains, Phase II (KMG-II): from individual species to whole genera.</title>
        <authorList>
            <person name="Goeker M."/>
        </authorList>
    </citation>
    <scope>NUCLEOTIDE SEQUENCE [LARGE SCALE GENOMIC DNA]</scope>
    <source>
        <strain evidence="1 2">DSM 15388</strain>
    </source>
</reference>
<name>A0A4R3I9I2_9GAMM</name>
<organism evidence="1 2">
    <name type="scientific">Reinekea marinisedimentorum</name>
    <dbReference type="NCBI Taxonomy" id="230495"/>
    <lineage>
        <taxon>Bacteria</taxon>
        <taxon>Pseudomonadati</taxon>
        <taxon>Pseudomonadota</taxon>
        <taxon>Gammaproteobacteria</taxon>
        <taxon>Oceanospirillales</taxon>
        <taxon>Saccharospirillaceae</taxon>
        <taxon>Reinekea</taxon>
    </lineage>
</organism>
<dbReference type="EMBL" id="SLZR01000004">
    <property type="protein sequence ID" value="TCS42040.1"/>
    <property type="molecule type" value="Genomic_DNA"/>
</dbReference>
<keyword evidence="2" id="KW-1185">Reference proteome</keyword>
<gene>
    <name evidence="1" type="ORF">BCF53_104144</name>
</gene>
<proteinExistence type="predicted"/>
<protein>
    <submittedName>
        <fullName evidence="1">Uncharacterized protein</fullName>
    </submittedName>
</protein>
<evidence type="ECO:0000313" key="1">
    <source>
        <dbReference type="EMBL" id="TCS42040.1"/>
    </source>
</evidence>
<accession>A0A4R3I9I2</accession>
<dbReference type="AlphaFoldDB" id="A0A4R3I9I2"/>
<dbReference type="Proteomes" id="UP000295793">
    <property type="component" value="Unassembled WGS sequence"/>
</dbReference>
<sequence>MPGLYSLLTNQGVFLSLIGRIGLKALNLNQLPTS</sequence>
<evidence type="ECO:0000313" key="2">
    <source>
        <dbReference type="Proteomes" id="UP000295793"/>
    </source>
</evidence>
<comment type="caution">
    <text evidence="1">The sequence shown here is derived from an EMBL/GenBank/DDBJ whole genome shotgun (WGS) entry which is preliminary data.</text>
</comment>